<dbReference type="InterPro" id="IPR036393">
    <property type="entry name" value="AceGlu_kinase-like_sf"/>
</dbReference>
<evidence type="ECO:0000256" key="8">
    <source>
        <dbReference type="HAMAP-Rule" id="MF_00456"/>
    </source>
</evidence>
<evidence type="ECO:0000256" key="2">
    <source>
        <dbReference type="ARBA" id="ARBA00022605"/>
    </source>
</evidence>
<keyword evidence="4 8" id="KW-0808">Transferase</keyword>
<keyword evidence="3 8" id="KW-0641">Proline biosynthesis</keyword>
<keyword evidence="7 8" id="KW-0067">ATP-binding</keyword>
<feature type="binding site" evidence="8">
    <location>
        <position position="6"/>
    </location>
    <ligand>
        <name>ATP</name>
        <dbReference type="ChEBI" id="CHEBI:30616"/>
    </ligand>
</feature>
<dbReference type="HAMAP" id="MF_00456">
    <property type="entry name" value="ProB"/>
    <property type="match status" value="1"/>
</dbReference>
<reference evidence="10 11" key="1">
    <citation type="journal article" date="2019" name="Sci. Rep.">
        <title>Sulfobacillus thermotolerans: new insights into resistance and metabolic capacities of acidophilic chemolithotrophs.</title>
        <authorList>
            <person name="Panyushkina A.E."/>
            <person name="Babenko V.V."/>
            <person name="Nikitina A.S."/>
            <person name="Selezneva O.V."/>
            <person name="Tsaplina I.A."/>
            <person name="Letarova M.A."/>
            <person name="Kostryukova E.S."/>
            <person name="Letarov A.V."/>
        </authorList>
    </citation>
    <scope>NUCLEOTIDE SEQUENCE [LARGE SCALE GENOMIC DNA]</scope>
    <source>
        <strain evidence="10 11">Kr1</strain>
    </source>
</reference>
<dbReference type="SUPFAM" id="SSF53633">
    <property type="entry name" value="Carbamate kinase-like"/>
    <property type="match status" value="1"/>
</dbReference>
<dbReference type="Proteomes" id="UP000325292">
    <property type="component" value="Chromosome"/>
</dbReference>
<evidence type="ECO:0000256" key="1">
    <source>
        <dbReference type="ARBA" id="ARBA00022490"/>
    </source>
</evidence>
<evidence type="ECO:0000256" key="7">
    <source>
        <dbReference type="ARBA" id="ARBA00022840"/>
    </source>
</evidence>
<keyword evidence="1 8" id="KW-0963">Cytoplasm</keyword>
<name>A0ABM6RQK5_9FIRM</name>
<dbReference type="InterPro" id="IPR005715">
    <property type="entry name" value="Glu_5kinase/COase_Synthase"/>
</dbReference>
<comment type="catalytic activity">
    <reaction evidence="8">
        <text>L-glutamate + ATP = L-glutamyl 5-phosphate + ADP</text>
        <dbReference type="Rhea" id="RHEA:14877"/>
        <dbReference type="ChEBI" id="CHEBI:29985"/>
        <dbReference type="ChEBI" id="CHEBI:30616"/>
        <dbReference type="ChEBI" id="CHEBI:58274"/>
        <dbReference type="ChEBI" id="CHEBI:456216"/>
        <dbReference type="EC" id="2.7.2.11"/>
    </reaction>
</comment>
<organism evidence="10 11">
    <name type="scientific">Sulfobacillus thermotolerans</name>
    <dbReference type="NCBI Taxonomy" id="338644"/>
    <lineage>
        <taxon>Bacteria</taxon>
        <taxon>Bacillati</taxon>
        <taxon>Bacillota</taxon>
        <taxon>Clostridia</taxon>
        <taxon>Eubacteriales</taxon>
        <taxon>Clostridiales Family XVII. Incertae Sedis</taxon>
        <taxon>Sulfobacillus</taxon>
    </lineage>
</organism>
<dbReference type="PANTHER" id="PTHR43654">
    <property type="entry name" value="GLUTAMATE 5-KINASE"/>
    <property type="match status" value="1"/>
</dbReference>
<sequence length="261" mass="28398">MRVVVKIGTSSICGDDGLLMEERVQDLAQQMAWACEHHHELIVVSSGAVGAGIGQTGRHPMDLVEKQALAAIGQAQLIQAYQRHLPGIAVAQILLTRADLEHGEGRDNASNTLQRLLAWGALPIVNENDTVTHEEIRIGDNDTLAARVAQLVHAELLVLLSDVDGLYTADPRTSPHAQHISRVQWVTDEMLAQHAVSRGPWGTGGMQTKLQAAALAQESRIRTVLADSRTPDVLMHLLQGLPLRATYFLGQENPDHIPSME</sequence>
<dbReference type="InterPro" id="IPR041739">
    <property type="entry name" value="G5K_ProB"/>
</dbReference>
<comment type="function">
    <text evidence="8">Catalyzes the transfer of a phosphate group to glutamate to form L-glutamate 5-phosphate.</text>
</comment>
<comment type="subcellular location">
    <subcellularLocation>
        <location evidence="8">Cytoplasm</location>
    </subcellularLocation>
</comment>
<protein>
    <recommendedName>
        <fullName evidence="8">Glutamate 5-kinase</fullName>
        <ecNumber evidence="8">2.7.2.11</ecNumber>
    </recommendedName>
    <alternativeName>
        <fullName evidence="8">Gamma-glutamyl kinase</fullName>
        <shortName evidence="8">GK</shortName>
    </alternativeName>
</protein>
<evidence type="ECO:0000313" key="11">
    <source>
        <dbReference type="Proteomes" id="UP000325292"/>
    </source>
</evidence>
<feature type="binding site" evidence="8">
    <location>
        <begin position="203"/>
        <end position="209"/>
    </location>
    <ligand>
        <name>ATP</name>
        <dbReference type="ChEBI" id="CHEBI:30616"/>
    </ligand>
</feature>
<dbReference type="PIRSF" id="PIRSF000729">
    <property type="entry name" value="GK"/>
    <property type="match status" value="1"/>
</dbReference>
<proteinExistence type="inferred from homology"/>
<dbReference type="InterPro" id="IPR019797">
    <property type="entry name" value="Glutamate_5-kinase_CS"/>
</dbReference>
<evidence type="ECO:0000256" key="5">
    <source>
        <dbReference type="ARBA" id="ARBA00022741"/>
    </source>
</evidence>
<gene>
    <name evidence="8" type="primary">proB</name>
    <name evidence="10" type="ORF">BXT84_06355</name>
</gene>
<keyword evidence="6 8" id="KW-0418">Kinase</keyword>
<evidence type="ECO:0000259" key="9">
    <source>
        <dbReference type="Pfam" id="PF00696"/>
    </source>
</evidence>
<dbReference type="InterPro" id="IPR011529">
    <property type="entry name" value="Glu_5kinase"/>
</dbReference>
<comment type="similarity">
    <text evidence="8">Belongs to the glutamate 5-kinase family.</text>
</comment>
<dbReference type="NCBIfam" id="TIGR01027">
    <property type="entry name" value="proB"/>
    <property type="match status" value="1"/>
</dbReference>
<feature type="binding site" evidence="8">
    <location>
        <begin position="161"/>
        <end position="162"/>
    </location>
    <ligand>
        <name>ATP</name>
        <dbReference type="ChEBI" id="CHEBI:30616"/>
    </ligand>
</feature>
<dbReference type="Pfam" id="PF00696">
    <property type="entry name" value="AA_kinase"/>
    <property type="match status" value="1"/>
</dbReference>
<dbReference type="Gene3D" id="3.40.1160.10">
    <property type="entry name" value="Acetylglutamate kinase-like"/>
    <property type="match status" value="1"/>
</dbReference>
<feature type="domain" description="Aspartate/glutamate/uridylate kinase" evidence="9">
    <location>
        <begin position="1"/>
        <end position="226"/>
    </location>
</feature>
<keyword evidence="5 8" id="KW-0547">Nucleotide-binding</keyword>
<feature type="binding site" evidence="8">
    <location>
        <position position="129"/>
    </location>
    <ligand>
        <name>substrate</name>
    </ligand>
</feature>
<dbReference type="EMBL" id="CP019454">
    <property type="protein sequence ID" value="AUW93611.1"/>
    <property type="molecule type" value="Genomic_DNA"/>
</dbReference>
<dbReference type="PANTHER" id="PTHR43654:SF1">
    <property type="entry name" value="ISOPENTENYL PHOSPHATE KINASE"/>
    <property type="match status" value="1"/>
</dbReference>
<comment type="pathway">
    <text evidence="8">Amino-acid biosynthesis; L-proline biosynthesis; L-glutamate 5-semialdehyde from L-glutamate: step 1/2.</text>
</comment>
<dbReference type="EC" id="2.7.2.11" evidence="8"/>
<dbReference type="PROSITE" id="PS00902">
    <property type="entry name" value="GLUTAMATE_5_KINASE"/>
    <property type="match status" value="1"/>
</dbReference>
<evidence type="ECO:0000256" key="6">
    <source>
        <dbReference type="ARBA" id="ARBA00022777"/>
    </source>
</evidence>
<evidence type="ECO:0000313" key="10">
    <source>
        <dbReference type="EMBL" id="AUW93611.1"/>
    </source>
</evidence>
<dbReference type="CDD" id="cd04242">
    <property type="entry name" value="AAK_G5K_ProB"/>
    <property type="match status" value="1"/>
</dbReference>
<dbReference type="InterPro" id="IPR001057">
    <property type="entry name" value="Glu/AcGlu_kinase"/>
</dbReference>
<feature type="binding site" evidence="8">
    <location>
        <position position="141"/>
    </location>
    <ligand>
        <name>substrate</name>
    </ligand>
</feature>
<feature type="binding site" evidence="8">
    <location>
        <position position="46"/>
    </location>
    <ligand>
        <name>substrate</name>
    </ligand>
</feature>
<keyword evidence="2 8" id="KW-0028">Amino-acid biosynthesis</keyword>
<accession>A0ABM6RQK5</accession>
<evidence type="ECO:0000256" key="3">
    <source>
        <dbReference type="ARBA" id="ARBA00022650"/>
    </source>
</evidence>
<evidence type="ECO:0000256" key="4">
    <source>
        <dbReference type="ARBA" id="ARBA00022679"/>
    </source>
</evidence>
<dbReference type="InterPro" id="IPR001048">
    <property type="entry name" value="Asp/Glu/Uridylate_kinase"/>
</dbReference>
<keyword evidence="11" id="KW-1185">Reference proteome</keyword>
<dbReference type="PRINTS" id="PR00474">
    <property type="entry name" value="GLU5KINASE"/>
</dbReference>